<dbReference type="Proteomes" id="UP000487350">
    <property type="component" value="Unassembled WGS sequence"/>
</dbReference>
<protein>
    <submittedName>
        <fullName evidence="1">Uncharacterized protein</fullName>
    </submittedName>
</protein>
<comment type="caution">
    <text evidence="1">The sequence shown here is derived from an EMBL/GenBank/DDBJ whole genome shotgun (WGS) entry which is preliminary data.</text>
</comment>
<dbReference type="AlphaFoldDB" id="A0A844B3Y3"/>
<gene>
    <name evidence="1" type="ORF">GHT07_01590</name>
</gene>
<reference evidence="1 2" key="1">
    <citation type="submission" date="2019-11" db="EMBL/GenBank/DDBJ databases">
        <title>Caenimonas koreensis gen. nov., sp. nov., isolated from activated sludge.</title>
        <authorList>
            <person name="Seung H.R."/>
        </authorList>
    </citation>
    <scope>NUCLEOTIDE SEQUENCE [LARGE SCALE GENOMIC DNA]</scope>
    <source>
        <strain evidence="1 2">EMB320</strain>
    </source>
</reference>
<sequence>MIICKTLLGQRVMRDRSVVLTPHQRSVFILVDGKRSIAELLAATKAGGVTRADIDALVELGLVAELSKAAAMALSNAKKLEAKRSGRSLMERYDRAQPVAEMLTANLGLRGRNLNFAVANAMTYMDLLALAPRIREAVGEKDFAMLDQLLND</sequence>
<proteinExistence type="predicted"/>
<accession>A0A844B3Y3</accession>
<organism evidence="1 2">
    <name type="scientific">Caenimonas koreensis DSM 17982</name>
    <dbReference type="NCBI Taxonomy" id="1121255"/>
    <lineage>
        <taxon>Bacteria</taxon>
        <taxon>Pseudomonadati</taxon>
        <taxon>Pseudomonadota</taxon>
        <taxon>Betaproteobacteria</taxon>
        <taxon>Burkholderiales</taxon>
        <taxon>Comamonadaceae</taxon>
        <taxon>Caenimonas</taxon>
    </lineage>
</organism>
<keyword evidence="2" id="KW-1185">Reference proteome</keyword>
<evidence type="ECO:0000313" key="2">
    <source>
        <dbReference type="Proteomes" id="UP000487350"/>
    </source>
</evidence>
<evidence type="ECO:0000313" key="1">
    <source>
        <dbReference type="EMBL" id="MRD45956.1"/>
    </source>
</evidence>
<name>A0A844B3Y3_9BURK</name>
<dbReference type="RefSeq" id="WP_323740730.1">
    <property type="nucleotide sequence ID" value="NZ_WJBU01000001.1"/>
</dbReference>
<dbReference type="EMBL" id="WJBU01000001">
    <property type="protein sequence ID" value="MRD45956.1"/>
    <property type="molecule type" value="Genomic_DNA"/>
</dbReference>